<dbReference type="InterPro" id="IPR045861">
    <property type="entry name" value="CorA_cytoplasmic_dom"/>
</dbReference>
<keyword evidence="8" id="KW-0406">Ion transport</keyword>
<dbReference type="CDD" id="cd12828">
    <property type="entry name" value="TmCorA-like_1"/>
    <property type="match status" value="1"/>
</dbReference>
<feature type="transmembrane region" description="Helical" evidence="8">
    <location>
        <begin position="298"/>
        <end position="318"/>
    </location>
</feature>
<dbReference type="PANTHER" id="PTHR46494">
    <property type="entry name" value="CORA FAMILY METAL ION TRANSPORTER (EUROFUNG)"/>
    <property type="match status" value="1"/>
</dbReference>
<evidence type="ECO:0000256" key="3">
    <source>
        <dbReference type="ARBA" id="ARBA00022448"/>
    </source>
</evidence>
<dbReference type="FunFam" id="1.20.58.340:FF:000012">
    <property type="entry name" value="Magnesium transport protein CorA"/>
    <property type="match status" value="1"/>
</dbReference>
<keyword evidence="8" id="KW-0460">Magnesium</keyword>
<dbReference type="Gene3D" id="1.20.58.340">
    <property type="entry name" value="Magnesium transport protein CorA, transmembrane region"/>
    <property type="match status" value="2"/>
</dbReference>
<dbReference type="InterPro" id="IPR002523">
    <property type="entry name" value="MgTranspt_CorA/ZnTranspt_ZntB"/>
</dbReference>
<dbReference type="PANTHER" id="PTHR46494:SF1">
    <property type="entry name" value="CORA FAMILY METAL ION TRANSPORTER (EUROFUNG)"/>
    <property type="match status" value="1"/>
</dbReference>
<keyword evidence="3 8" id="KW-0813">Transport</keyword>
<dbReference type="Proteomes" id="UP000230956">
    <property type="component" value="Unassembled WGS sequence"/>
</dbReference>
<dbReference type="GO" id="GO:0050897">
    <property type="term" value="F:cobalt ion binding"/>
    <property type="evidence" value="ECO:0007669"/>
    <property type="project" value="TreeGrafter"/>
</dbReference>
<feature type="transmembrane region" description="Helical" evidence="8">
    <location>
        <begin position="330"/>
        <end position="350"/>
    </location>
</feature>
<evidence type="ECO:0000256" key="4">
    <source>
        <dbReference type="ARBA" id="ARBA00022475"/>
    </source>
</evidence>
<comment type="function">
    <text evidence="8">Mediates influx of magnesium ions.</text>
</comment>
<keyword evidence="7 8" id="KW-0472">Membrane</keyword>
<evidence type="ECO:0000256" key="9">
    <source>
        <dbReference type="SAM" id="MobiDB-lite"/>
    </source>
</evidence>
<evidence type="ECO:0000256" key="7">
    <source>
        <dbReference type="ARBA" id="ARBA00023136"/>
    </source>
</evidence>
<evidence type="ECO:0000256" key="8">
    <source>
        <dbReference type="RuleBase" id="RU362010"/>
    </source>
</evidence>
<evidence type="ECO:0000313" key="11">
    <source>
        <dbReference type="Proteomes" id="UP000230956"/>
    </source>
</evidence>
<gene>
    <name evidence="8 10" type="primary">corA</name>
    <name evidence="10" type="ORF">COY37_09970</name>
</gene>
<evidence type="ECO:0000256" key="1">
    <source>
        <dbReference type="ARBA" id="ARBA00004651"/>
    </source>
</evidence>
<evidence type="ECO:0000313" key="10">
    <source>
        <dbReference type="EMBL" id="PIZ35649.1"/>
    </source>
</evidence>
<dbReference type="GO" id="GO:0015087">
    <property type="term" value="F:cobalt ion transmembrane transporter activity"/>
    <property type="evidence" value="ECO:0007669"/>
    <property type="project" value="UniProtKB-UniRule"/>
</dbReference>
<organism evidence="10 11">
    <name type="scientific">Candidatus Aquicultor secundus</name>
    <dbReference type="NCBI Taxonomy" id="1973895"/>
    <lineage>
        <taxon>Bacteria</taxon>
        <taxon>Bacillati</taxon>
        <taxon>Actinomycetota</taxon>
        <taxon>Candidatus Aquicultoria</taxon>
        <taxon>Candidatus Aquicultorales</taxon>
        <taxon>Candidatus Aquicultoraceae</taxon>
        <taxon>Candidatus Aquicultor</taxon>
    </lineage>
</organism>
<dbReference type="SUPFAM" id="SSF144083">
    <property type="entry name" value="Magnesium transport protein CorA, transmembrane region"/>
    <property type="match status" value="1"/>
</dbReference>
<proteinExistence type="inferred from homology"/>
<name>A0A2M7T5S3_9ACTN</name>
<comment type="subcellular location">
    <subcellularLocation>
        <location evidence="1">Cell membrane</location>
        <topology evidence="1">Multi-pass membrane protein</topology>
    </subcellularLocation>
    <subcellularLocation>
        <location evidence="8">Membrane</location>
        <topology evidence="8">Multi-pass membrane protein</topology>
    </subcellularLocation>
</comment>
<dbReference type="Gene3D" id="3.30.460.20">
    <property type="entry name" value="CorA soluble domain-like"/>
    <property type="match status" value="1"/>
</dbReference>
<dbReference type="RefSeq" id="WP_286678915.1">
    <property type="nucleotide sequence ID" value="NZ_MNXI01000115.1"/>
</dbReference>
<dbReference type="Pfam" id="PF01544">
    <property type="entry name" value="CorA"/>
    <property type="match status" value="1"/>
</dbReference>
<dbReference type="GO" id="GO:0015095">
    <property type="term" value="F:magnesium ion transmembrane transporter activity"/>
    <property type="evidence" value="ECO:0007669"/>
    <property type="project" value="UniProtKB-UniRule"/>
</dbReference>
<dbReference type="FunFam" id="3.30.460.20:FF:000008">
    <property type="entry name" value="Cobalt/magnesium transport protein CorA"/>
    <property type="match status" value="1"/>
</dbReference>
<dbReference type="GO" id="GO:0005886">
    <property type="term" value="C:plasma membrane"/>
    <property type="evidence" value="ECO:0007669"/>
    <property type="project" value="UniProtKB-SubCell"/>
</dbReference>
<dbReference type="InterPro" id="IPR045863">
    <property type="entry name" value="CorA_TM1_TM2"/>
</dbReference>
<comment type="caution">
    <text evidence="10">The sequence shown here is derived from an EMBL/GenBank/DDBJ whole genome shotgun (WGS) entry which is preliminary data.</text>
</comment>
<dbReference type="GO" id="GO:0000287">
    <property type="term" value="F:magnesium ion binding"/>
    <property type="evidence" value="ECO:0007669"/>
    <property type="project" value="TreeGrafter"/>
</dbReference>
<feature type="region of interest" description="Disordered" evidence="9">
    <location>
        <begin position="1"/>
        <end position="21"/>
    </location>
</feature>
<dbReference type="InterPro" id="IPR004488">
    <property type="entry name" value="Mg/Co-transport_prot_CorA"/>
</dbReference>
<dbReference type="EMBL" id="PFNG01000231">
    <property type="protein sequence ID" value="PIZ35649.1"/>
    <property type="molecule type" value="Genomic_DNA"/>
</dbReference>
<dbReference type="SUPFAM" id="SSF143865">
    <property type="entry name" value="CorA soluble domain-like"/>
    <property type="match status" value="1"/>
</dbReference>
<accession>A0A2M7T5S3</accession>
<comment type="similarity">
    <text evidence="2 8">Belongs to the CorA metal ion transporter (MIT) (TC 1.A.35) family.</text>
</comment>
<evidence type="ECO:0000256" key="2">
    <source>
        <dbReference type="ARBA" id="ARBA00009765"/>
    </source>
</evidence>
<keyword evidence="5 8" id="KW-0812">Transmembrane</keyword>
<reference evidence="11" key="1">
    <citation type="submission" date="2017-09" db="EMBL/GenBank/DDBJ databases">
        <title>Depth-based differentiation of microbial function through sediment-hosted aquifers and enrichment of novel symbionts in the deep terrestrial subsurface.</title>
        <authorList>
            <person name="Probst A.J."/>
            <person name="Ladd B."/>
            <person name="Jarett J.K."/>
            <person name="Geller-Mcgrath D.E."/>
            <person name="Sieber C.M.K."/>
            <person name="Emerson J.B."/>
            <person name="Anantharaman K."/>
            <person name="Thomas B.C."/>
            <person name="Malmstrom R."/>
            <person name="Stieglmeier M."/>
            <person name="Klingl A."/>
            <person name="Woyke T."/>
            <person name="Ryan C.M."/>
            <person name="Banfield J.F."/>
        </authorList>
    </citation>
    <scope>NUCLEOTIDE SEQUENCE [LARGE SCALE GENOMIC DNA]</scope>
</reference>
<dbReference type="NCBIfam" id="TIGR00383">
    <property type="entry name" value="corA"/>
    <property type="match status" value="1"/>
</dbReference>
<dbReference type="AlphaFoldDB" id="A0A2M7T5S3"/>
<protein>
    <recommendedName>
        <fullName evidence="8">Magnesium transport protein CorA</fullName>
    </recommendedName>
</protein>
<keyword evidence="6 8" id="KW-1133">Transmembrane helix</keyword>
<evidence type="ECO:0000256" key="5">
    <source>
        <dbReference type="ARBA" id="ARBA00022692"/>
    </source>
</evidence>
<keyword evidence="4 8" id="KW-1003">Cell membrane</keyword>
<feature type="compositionally biased region" description="Basic residues" evidence="9">
    <location>
        <begin position="1"/>
        <end position="11"/>
    </location>
</feature>
<sequence length="356" mass="41107">MKQITKKKRSAKAGLPPGSLVHIGEKKPGKPKITIIDYDKDTFSERETAEVKECFPFKDKPTVTWINVEGIHDTNMLEKLGECYGLHPLVLEDILNTDQRPKFEDYGDYVYIVLKMIYYKSGGNDIVTEQISLVLGRNYVLSFQEGIEGDIFDPIRERIRTGANKLRAQGADYLAYSLMDAVVDSYFAVLEKLGDDIEYLEDELVANPGKDALQLIHNLKHQMIYLRRSVWPLREVIAALERGESPLIKRTTMVYIRDVYDHTIQVIDTIETFRDMLSGMLDIYLSSISNRMNEIMKVLTIIATIFIPLTFIVGVYGMNFQYMPELGSRWGYPTVWAIMIVIVLFMLAYFRRRKWL</sequence>
<evidence type="ECO:0000256" key="6">
    <source>
        <dbReference type="ARBA" id="ARBA00022989"/>
    </source>
</evidence>